<dbReference type="Proteomes" id="UP001072034">
    <property type="component" value="Unassembled WGS sequence"/>
</dbReference>
<name>A0ABT4I9A4_9ACTO</name>
<keyword evidence="1" id="KW-1133">Transmembrane helix</keyword>
<comment type="caution">
    <text evidence="2">The sequence shown here is derived from an EMBL/GenBank/DDBJ whole genome shotgun (WGS) entry which is preliminary data.</text>
</comment>
<gene>
    <name evidence="2" type="ORF">OHJ16_09770</name>
</gene>
<evidence type="ECO:0000256" key="1">
    <source>
        <dbReference type="SAM" id="Phobius"/>
    </source>
</evidence>
<dbReference type="RefSeq" id="WP_268917733.1">
    <property type="nucleotide sequence ID" value="NZ_CAJPNG010000069.1"/>
</dbReference>
<keyword evidence="1" id="KW-0472">Membrane</keyword>
<evidence type="ECO:0000313" key="3">
    <source>
        <dbReference type="Proteomes" id="UP001072034"/>
    </source>
</evidence>
<proteinExistence type="predicted"/>
<protein>
    <submittedName>
        <fullName evidence="2">Uncharacterized protein</fullName>
    </submittedName>
</protein>
<reference evidence="2" key="1">
    <citation type="submission" date="2022-10" db="EMBL/GenBank/DDBJ databases">
        <title>Genome sequence of Actinomyces israelii ATCC 10048.</title>
        <authorList>
            <person name="Watt R.M."/>
            <person name="Tong W.M."/>
        </authorList>
    </citation>
    <scope>NUCLEOTIDE SEQUENCE</scope>
    <source>
        <strain evidence="2">ATCC 10048</strain>
    </source>
</reference>
<sequence length="139" mass="15247">MEGVIGVIVIFGVCFAVVHFYSKFLMSGMASRTIVTSASPAQVRDAFVRKVAGSTWKIVDDGNPMIAQSPLVTGIRQQIGLEVRQEGGRCRACVEVLRWTEKHGMPNKAYTLRMRLSSFVNEMQRLDPGASVTTTPLKG</sequence>
<keyword evidence="3" id="KW-1185">Reference proteome</keyword>
<feature type="transmembrane region" description="Helical" evidence="1">
    <location>
        <begin position="6"/>
        <end position="22"/>
    </location>
</feature>
<keyword evidence="1" id="KW-0812">Transmembrane</keyword>
<accession>A0ABT4I9A4</accession>
<dbReference type="EMBL" id="JAPTMY010000020">
    <property type="protein sequence ID" value="MCZ0858328.1"/>
    <property type="molecule type" value="Genomic_DNA"/>
</dbReference>
<organism evidence="2 3">
    <name type="scientific">Actinomyces israelii</name>
    <dbReference type="NCBI Taxonomy" id="1659"/>
    <lineage>
        <taxon>Bacteria</taxon>
        <taxon>Bacillati</taxon>
        <taxon>Actinomycetota</taxon>
        <taxon>Actinomycetes</taxon>
        <taxon>Actinomycetales</taxon>
        <taxon>Actinomycetaceae</taxon>
        <taxon>Actinomyces</taxon>
    </lineage>
</organism>
<evidence type="ECO:0000313" key="2">
    <source>
        <dbReference type="EMBL" id="MCZ0858328.1"/>
    </source>
</evidence>